<comment type="caution">
    <text evidence="1">The sequence shown here is derived from an EMBL/GenBank/DDBJ whole genome shotgun (WGS) entry which is preliminary data.</text>
</comment>
<gene>
    <name evidence="1" type="ORF">Syun_006705</name>
</gene>
<name>A0AAP0L0I2_9MAGN</name>
<evidence type="ECO:0000313" key="1">
    <source>
        <dbReference type="EMBL" id="KAK9160364.1"/>
    </source>
</evidence>
<sequence length="49" mass="5340">MTTRTGARAQRSSDALGDPQFLADDLSGILDDIASMVVRNVMKFNYTCS</sequence>
<dbReference type="Proteomes" id="UP001420932">
    <property type="component" value="Unassembled WGS sequence"/>
</dbReference>
<reference evidence="1 2" key="1">
    <citation type="submission" date="2024-01" db="EMBL/GenBank/DDBJ databases">
        <title>Genome assemblies of Stephania.</title>
        <authorList>
            <person name="Yang L."/>
        </authorList>
    </citation>
    <scope>NUCLEOTIDE SEQUENCE [LARGE SCALE GENOMIC DNA]</scope>
    <source>
        <strain evidence="1">YNDBR</strain>
        <tissue evidence="1">Leaf</tissue>
    </source>
</reference>
<organism evidence="1 2">
    <name type="scientific">Stephania yunnanensis</name>
    <dbReference type="NCBI Taxonomy" id="152371"/>
    <lineage>
        <taxon>Eukaryota</taxon>
        <taxon>Viridiplantae</taxon>
        <taxon>Streptophyta</taxon>
        <taxon>Embryophyta</taxon>
        <taxon>Tracheophyta</taxon>
        <taxon>Spermatophyta</taxon>
        <taxon>Magnoliopsida</taxon>
        <taxon>Ranunculales</taxon>
        <taxon>Menispermaceae</taxon>
        <taxon>Menispermoideae</taxon>
        <taxon>Cissampelideae</taxon>
        <taxon>Stephania</taxon>
    </lineage>
</organism>
<protein>
    <submittedName>
        <fullName evidence="1">Uncharacterized protein</fullName>
    </submittedName>
</protein>
<dbReference type="AlphaFoldDB" id="A0AAP0L0I2"/>
<evidence type="ECO:0000313" key="2">
    <source>
        <dbReference type="Proteomes" id="UP001420932"/>
    </source>
</evidence>
<proteinExistence type="predicted"/>
<accession>A0AAP0L0I2</accession>
<dbReference type="EMBL" id="JBBNAF010000003">
    <property type="protein sequence ID" value="KAK9160364.1"/>
    <property type="molecule type" value="Genomic_DNA"/>
</dbReference>
<keyword evidence="2" id="KW-1185">Reference proteome</keyword>